<dbReference type="RefSeq" id="WP_344308173.1">
    <property type="nucleotide sequence ID" value="NZ_BAAANO010000013.1"/>
</dbReference>
<dbReference type="PANTHER" id="PTHR45947">
    <property type="entry name" value="SULFOQUINOVOSYL TRANSFERASE SQD2"/>
    <property type="match status" value="1"/>
</dbReference>
<feature type="domain" description="Glycosyltransferase subfamily 4-like N-terminal" evidence="6">
    <location>
        <begin position="15"/>
        <end position="169"/>
    </location>
</feature>
<evidence type="ECO:0000256" key="1">
    <source>
        <dbReference type="ARBA" id="ARBA00021292"/>
    </source>
</evidence>
<reference evidence="7 8" key="1">
    <citation type="journal article" date="2019" name="Int. J. Syst. Evol. Microbiol.">
        <title>The Global Catalogue of Microorganisms (GCM) 10K type strain sequencing project: providing services to taxonomists for standard genome sequencing and annotation.</title>
        <authorList>
            <consortium name="The Broad Institute Genomics Platform"/>
            <consortium name="The Broad Institute Genome Sequencing Center for Infectious Disease"/>
            <person name="Wu L."/>
            <person name="Ma J."/>
        </authorList>
    </citation>
    <scope>NUCLEOTIDE SEQUENCE [LARGE SCALE GENOMIC DNA]</scope>
    <source>
        <strain evidence="7 8">JCM 14546</strain>
    </source>
</reference>
<evidence type="ECO:0000313" key="7">
    <source>
        <dbReference type="EMBL" id="GAA2005203.1"/>
    </source>
</evidence>
<evidence type="ECO:0000256" key="2">
    <source>
        <dbReference type="ARBA" id="ARBA00022676"/>
    </source>
</evidence>
<dbReference type="PANTHER" id="PTHR45947:SF3">
    <property type="entry name" value="SULFOQUINOVOSYL TRANSFERASE SQD2"/>
    <property type="match status" value="1"/>
</dbReference>
<dbReference type="EMBL" id="BAAANO010000013">
    <property type="protein sequence ID" value="GAA2005203.1"/>
    <property type="molecule type" value="Genomic_DNA"/>
</dbReference>
<dbReference type="CDD" id="cd03801">
    <property type="entry name" value="GT4_PimA-like"/>
    <property type="match status" value="1"/>
</dbReference>
<feature type="compositionally biased region" description="Basic residues" evidence="4">
    <location>
        <begin position="403"/>
        <end position="416"/>
    </location>
</feature>
<gene>
    <name evidence="7" type="ORF">GCM10009755_13510</name>
</gene>
<dbReference type="Pfam" id="PF13579">
    <property type="entry name" value="Glyco_trans_4_4"/>
    <property type="match status" value="1"/>
</dbReference>
<feature type="compositionally biased region" description="Low complexity" evidence="4">
    <location>
        <begin position="387"/>
        <end position="398"/>
    </location>
</feature>
<keyword evidence="2" id="KW-0328">Glycosyltransferase</keyword>
<evidence type="ECO:0000313" key="8">
    <source>
        <dbReference type="Proteomes" id="UP001500755"/>
    </source>
</evidence>
<comment type="caution">
    <text evidence="7">The sequence shown here is derived from an EMBL/GenBank/DDBJ whole genome shotgun (WGS) entry which is preliminary data.</text>
</comment>
<evidence type="ECO:0000256" key="4">
    <source>
        <dbReference type="SAM" id="MobiDB-lite"/>
    </source>
</evidence>
<evidence type="ECO:0000259" key="6">
    <source>
        <dbReference type="Pfam" id="PF13579"/>
    </source>
</evidence>
<dbReference type="InterPro" id="IPR050194">
    <property type="entry name" value="Glycosyltransferase_grp1"/>
</dbReference>
<organism evidence="7 8">
    <name type="scientific">Brevibacterium samyangense</name>
    <dbReference type="NCBI Taxonomy" id="366888"/>
    <lineage>
        <taxon>Bacteria</taxon>
        <taxon>Bacillati</taxon>
        <taxon>Actinomycetota</taxon>
        <taxon>Actinomycetes</taxon>
        <taxon>Micrococcales</taxon>
        <taxon>Brevibacteriaceae</taxon>
        <taxon>Brevibacterium</taxon>
    </lineage>
</organism>
<protein>
    <recommendedName>
        <fullName evidence="1">D-inositol 3-phosphate glycosyltransferase</fullName>
    </recommendedName>
</protein>
<sequence length="416" mass="44385">MEPLRILLVLTTSTGGVGTHVASLAERYAAAGHTVGIIGAPETDAHFGFTRGARGRIKFVPVEFRSSLGLRDTATVRRLSWLVSTFRADVVHAHGFRAGLAVLSAIARIAPAERPASVVSWHNRAMATGARGLAEKAVETLVARGADLTIGASEDLVDEARAFGARNAVFAPVAAPRAQTNDDVNAALLRSRLTRELDLPRDAQILLSVGRVAPQKNYRMLLEALAELAPDHPRLHALIAGSADPVELERIAAYARPRRLPVHMLGQRSDVGDLLRAADLFVLTSEWEARALVVQEAMAAGTPIVATAVGGLPGLLGDAGVLVPRGDSAALAAGLRRLLDDPDERVSLGSRAALRSRDLPDEDAVAQTLLAHYRDVLAGRRTDRGTPPSSSQGASSPPDRARPWRRVMLTRHVRPQ</sequence>
<feature type="domain" description="Glycosyl transferase family 1" evidence="5">
    <location>
        <begin position="195"/>
        <end position="353"/>
    </location>
</feature>
<accession>A0ABN2TCN0</accession>
<dbReference type="Pfam" id="PF00534">
    <property type="entry name" value="Glycos_transf_1"/>
    <property type="match status" value="1"/>
</dbReference>
<evidence type="ECO:0000259" key="5">
    <source>
        <dbReference type="Pfam" id="PF00534"/>
    </source>
</evidence>
<dbReference type="SUPFAM" id="SSF53756">
    <property type="entry name" value="UDP-Glycosyltransferase/glycogen phosphorylase"/>
    <property type="match status" value="1"/>
</dbReference>
<proteinExistence type="predicted"/>
<dbReference type="InterPro" id="IPR001296">
    <property type="entry name" value="Glyco_trans_1"/>
</dbReference>
<dbReference type="Proteomes" id="UP001500755">
    <property type="component" value="Unassembled WGS sequence"/>
</dbReference>
<keyword evidence="8" id="KW-1185">Reference proteome</keyword>
<name>A0ABN2TCN0_9MICO</name>
<keyword evidence="3" id="KW-0808">Transferase</keyword>
<evidence type="ECO:0000256" key="3">
    <source>
        <dbReference type="ARBA" id="ARBA00022679"/>
    </source>
</evidence>
<dbReference type="Gene3D" id="3.40.50.2000">
    <property type="entry name" value="Glycogen Phosphorylase B"/>
    <property type="match status" value="2"/>
</dbReference>
<dbReference type="InterPro" id="IPR028098">
    <property type="entry name" value="Glyco_trans_4-like_N"/>
</dbReference>
<feature type="region of interest" description="Disordered" evidence="4">
    <location>
        <begin position="378"/>
        <end position="416"/>
    </location>
</feature>